<keyword evidence="1" id="KW-0472">Membrane</keyword>
<evidence type="ECO:0000256" key="1">
    <source>
        <dbReference type="SAM" id="Phobius"/>
    </source>
</evidence>
<evidence type="ECO:0000313" key="3">
    <source>
        <dbReference type="Proteomes" id="UP000475862"/>
    </source>
</evidence>
<name>A0A6G0TVZ0_APHGL</name>
<sequence>MSSNDLVPILMKRCIILVYYILVSSGYAINQYKVKYNMNNLKISKLFYCKFVTPFMPVFDSTATSTSLVVSFFIPLSANGFDDDDKNGFVIAVCESPPINGFAENGLRGLVGDVALNGKDKMLDILSVGLLSGETTLCSNFPHSPKEKWVTVTGVAHLLRSSLDTDVSDIDCSSNGCLVSSGVAMPPLRDNVIYTLPFRMLHFKCSLGIGLGVVLNEMFRLFVPSVLLIISTEFDSFILLFIKGVSLFKLFNNESNLSSATSKSLRSMKMLVQDEYLWNLRLELVIIKNG</sequence>
<proteinExistence type="predicted"/>
<keyword evidence="1" id="KW-0812">Transmembrane</keyword>
<protein>
    <submittedName>
        <fullName evidence="2">Uncharacterized protein</fullName>
    </submittedName>
</protein>
<evidence type="ECO:0000313" key="2">
    <source>
        <dbReference type="EMBL" id="KAE9539597.1"/>
    </source>
</evidence>
<feature type="transmembrane region" description="Helical" evidence="1">
    <location>
        <begin position="6"/>
        <end position="29"/>
    </location>
</feature>
<dbReference type="AlphaFoldDB" id="A0A6G0TVZ0"/>
<accession>A0A6G0TVZ0</accession>
<comment type="caution">
    <text evidence="2">The sequence shown here is derived from an EMBL/GenBank/DDBJ whole genome shotgun (WGS) entry which is preliminary data.</text>
</comment>
<gene>
    <name evidence="2" type="ORF">AGLY_004849</name>
</gene>
<keyword evidence="3" id="KW-1185">Reference proteome</keyword>
<organism evidence="2 3">
    <name type="scientific">Aphis glycines</name>
    <name type="common">Soybean aphid</name>
    <dbReference type="NCBI Taxonomy" id="307491"/>
    <lineage>
        <taxon>Eukaryota</taxon>
        <taxon>Metazoa</taxon>
        <taxon>Ecdysozoa</taxon>
        <taxon>Arthropoda</taxon>
        <taxon>Hexapoda</taxon>
        <taxon>Insecta</taxon>
        <taxon>Pterygota</taxon>
        <taxon>Neoptera</taxon>
        <taxon>Paraneoptera</taxon>
        <taxon>Hemiptera</taxon>
        <taxon>Sternorrhyncha</taxon>
        <taxon>Aphidomorpha</taxon>
        <taxon>Aphidoidea</taxon>
        <taxon>Aphididae</taxon>
        <taxon>Aphidini</taxon>
        <taxon>Aphis</taxon>
        <taxon>Aphis</taxon>
    </lineage>
</organism>
<dbReference type="EMBL" id="VYZN01000014">
    <property type="protein sequence ID" value="KAE9539597.1"/>
    <property type="molecule type" value="Genomic_DNA"/>
</dbReference>
<dbReference type="Proteomes" id="UP000475862">
    <property type="component" value="Unassembled WGS sequence"/>
</dbReference>
<keyword evidence="1" id="KW-1133">Transmembrane helix</keyword>
<reference evidence="2 3" key="1">
    <citation type="submission" date="2019-08" db="EMBL/GenBank/DDBJ databases">
        <title>The genome of the soybean aphid Biotype 1, its phylome, world population structure and adaptation to the North American continent.</title>
        <authorList>
            <person name="Giordano R."/>
            <person name="Donthu R.K."/>
            <person name="Hernandez A.G."/>
            <person name="Wright C.L."/>
            <person name="Zimin A.V."/>
        </authorList>
    </citation>
    <scope>NUCLEOTIDE SEQUENCE [LARGE SCALE GENOMIC DNA]</scope>
    <source>
        <tissue evidence="2">Whole aphids</tissue>
    </source>
</reference>